<dbReference type="RefSeq" id="WP_057905529.1">
    <property type="nucleotide sequence ID" value="NZ_AZDA01000121.1"/>
</dbReference>
<dbReference type="EMBL" id="AZDA01000121">
    <property type="protein sequence ID" value="KRK33184.1"/>
    <property type="molecule type" value="Genomic_DNA"/>
</dbReference>
<evidence type="ECO:0000313" key="2">
    <source>
        <dbReference type="EMBL" id="KRK33184.1"/>
    </source>
</evidence>
<dbReference type="AlphaFoldDB" id="A0A0R1GGP6"/>
<keyword evidence="1" id="KW-0812">Transmembrane</keyword>
<feature type="transmembrane region" description="Helical" evidence="1">
    <location>
        <begin position="31"/>
        <end position="52"/>
    </location>
</feature>
<keyword evidence="1" id="KW-1133">Transmembrane helix</keyword>
<gene>
    <name evidence="2" type="ORF">FC07_GL001439</name>
</gene>
<sequence length="169" mass="20083">MVQEKGKYSQQLYTDDYFAEGHLGLKVWQTLMALLGWLCVFIPIAITVISYIGVRFGWVQPLWRYREGIYEIQFIGVVLLFLAAVALIFTVSMTIIQVRKRDRLVEQWPTFDPIRQKARETELDQFMNQRFGSPEFRQNCRNYQVEANQNLDTNQIHELFEKQHLDSMR</sequence>
<accession>A0A0R1GGP6</accession>
<name>A0A0R1GGP6_9LACO</name>
<evidence type="ECO:0000313" key="3">
    <source>
        <dbReference type="Proteomes" id="UP000051461"/>
    </source>
</evidence>
<dbReference type="Proteomes" id="UP000051461">
    <property type="component" value="Unassembled WGS sequence"/>
</dbReference>
<keyword evidence="3" id="KW-1185">Reference proteome</keyword>
<dbReference type="STRING" id="1423726.FC07_GL001439"/>
<dbReference type="PATRIC" id="fig|1423726.3.peg.1490"/>
<keyword evidence="1" id="KW-0472">Membrane</keyword>
<feature type="transmembrane region" description="Helical" evidence="1">
    <location>
        <begin position="72"/>
        <end position="96"/>
    </location>
</feature>
<protein>
    <submittedName>
        <fullName evidence="2">Uncharacterized protein</fullName>
    </submittedName>
</protein>
<proteinExistence type="predicted"/>
<evidence type="ECO:0000256" key="1">
    <source>
        <dbReference type="SAM" id="Phobius"/>
    </source>
</evidence>
<dbReference type="OrthoDB" id="5244771at2"/>
<reference evidence="2 3" key="1">
    <citation type="journal article" date="2015" name="Genome Announc.">
        <title>Expanding the biotechnology potential of lactobacilli through comparative genomics of 213 strains and associated genera.</title>
        <authorList>
            <person name="Sun Z."/>
            <person name="Harris H.M."/>
            <person name="McCann A."/>
            <person name="Guo C."/>
            <person name="Argimon S."/>
            <person name="Zhang W."/>
            <person name="Yang X."/>
            <person name="Jeffery I.B."/>
            <person name="Cooney J.C."/>
            <person name="Kagawa T.F."/>
            <person name="Liu W."/>
            <person name="Song Y."/>
            <person name="Salvetti E."/>
            <person name="Wrobel A."/>
            <person name="Rasinkangas P."/>
            <person name="Parkhill J."/>
            <person name="Rea M.C."/>
            <person name="O'Sullivan O."/>
            <person name="Ritari J."/>
            <person name="Douillard F.P."/>
            <person name="Paul Ross R."/>
            <person name="Yang R."/>
            <person name="Briner A.E."/>
            <person name="Felis G.E."/>
            <person name="de Vos W.M."/>
            <person name="Barrangou R."/>
            <person name="Klaenhammer T.R."/>
            <person name="Caufield P.W."/>
            <person name="Cui Y."/>
            <person name="Zhang H."/>
            <person name="O'Toole P.W."/>
        </authorList>
    </citation>
    <scope>NUCLEOTIDE SEQUENCE [LARGE SCALE GENOMIC DNA]</scope>
    <source>
        <strain evidence="2 3">DSM 20003</strain>
    </source>
</reference>
<organism evidence="2 3">
    <name type="scientific">Loigolactobacillus bifermentans DSM 20003</name>
    <dbReference type="NCBI Taxonomy" id="1423726"/>
    <lineage>
        <taxon>Bacteria</taxon>
        <taxon>Bacillati</taxon>
        <taxon>Bacillota</taxon>
        <taxon>Bacilli</taxon>
        <taxon>Lactobacillales</taxon>
        <taxon>Lactobacillaceae</taxon>
        <taxon>Loigolactobacillus</taxon>
    </lineage>
</organism>
<comment type="caution">
    <text evidence="2">The sequence shown here is derived from an EMBL/GenBank/DDBJ whole genome shotgun (WGS) entry which is preliminary data.</text>
</comment>